<feature type="region of interest" description="Disordered" evidence="1">
    <location>
        <begin position="170"/>
        <end position="234"/>
    </location>
</feature>
<proteinExistence type="predicted"/>
<evidence type="ECO:0000256" key="1">
    <source>
        <dbReference type="SAM" id="MobiDB-lite"/>
    </source>
</evidence>
<accession>A0A8S9TGQ0</accession>
<feature type="compositionally biased region" description="Acidic residues" evidence="1">
    <location>
        <begin position="179"/>
        <end position="202"/>
    </location>
</feature>
<evidence type="ECO:0000313" key="3">
    <source>
        <dbReference type="Proteomes" id="UP000704712"/>
    </source>
</evidence>
<gene>
    <name evidence="2" type="ORF">GN958_ATG22972</name>
</gene>
<dbReference type="EMBL" id="JAACNO010003220">
    <property type="protein sequence ID" value="KAF4127836.1"/>
    <property type="molecule type" value="Genomic_DNA"/>
</dbReference>
<dbReference type="Proteomes" id="UP000704712">
    <property type="component" value="Unassembled WGS sequence"/>
</dbReference>
<organism evidence="2 3">
    <name type="scientific">Phytophthora infestans</name>
    <name type="common">Potato late blight agent</name>
    <name type="synonym">Botrytis infestans</name>
    <dbReference type="NCBI Taxonomy" id="4787"/>
    <lineage>
        <taxon>Eukaryota</taxon>
        <taxon>Sar</taxon>
        <taxon>Stramenopiles</taxon>
        <taxon>Oomycota</taxon>
        <taxon>Peronosporomycetes</taxon>
        <taxon>Peronosporales</taxon>
        <taxon>Peronosporaceae</taxon>
        <taxon>Phytophthora</taxon>
    </lineage>
</organism>
<comment type="caution">
    <text evidence="2">The sequence shown here is derived from an EMBL/GenBank/DDBJ whole genome shotgun (WGS) entry which is preliminary data.</text>
</comment>
<protein>
    <submittedName>
        <fullName evidence="2">Uncharacterized protein</fullName>
    </submittedName>
</protein>
<sequence length="234" mass="25712">MGAAREKRRAERIVEGGTPTWRQTWSELKASEWTHKKPHANSIETRWKLIPPGGKARGIEGTVHVLGEERECAQYTSVHSMTAVEALGSACAAKGRCMSALASTNPSRPARYDRIDRNFLEFCYLPCQSASTSPVNGDIVDIRTSKDRDDEFELVPRDRALRPRFSADTSIGTSLFGPSDEDDSDDEVTIFDDDDGDFDNDNADSLISSDVEDNLNKIEGGEDPNDIGGPASDE</sequence>
<dbReference type="AlphaFoldDB" id="A0A8S9TGQ0"/>
<reference evidence="2" key="1">
    <citation type="submission" date="2020-03" db="EMBL/GenBank/DDBJ databases">
        <title>Hybrid Assembly of Korean Phytophthora infestans isolates.</title>
        <authorList>
            <person name="Prokchorchik M."/>
            <person name="Lee Y."/>
            <person name="Seo J."/>
            <person name="Cho J.-H."/>
            <person name="Park Y.-E."/>
            <person name="Jang D.-C."/>
            <person name="Im J.-S."/>
            <person name="Choi J.-G."/>
            <person name="Park H.-J."/>
            <person name="Lee G.-B."/>
            <person name="Lee Y.-G."/>
            <person name="Hong S.-Y."/>
            <person name="Cho K."/>
            <person name="Sohn K.H."/>
        </authorList>
    </citation>
    <scope>NUCLEOTIDE SEQUENCE</scope>
    <source>
        <strain evidence="2">KR_2_A2</strain>
    </source>
</reference>
<evidence type="ECO:0000313" key="2">
    <source>
        <dbReference type="EMBL" id="KAF4127836.1"/>
    </source>
</evidence>
<name>A0A8S9TGQ0_PHYIN</name>